<keyword evidence="1" id="KW-0472">Membrane</keyword>
<keyword evidence="1" id="KW-1133">Transmembrane helix</keyword>
<sequence length="128" mass="13447">MTERTSQAAAVRLAVLLGGAGVLHFTTPQFFDMQVPRALPGNARTYTQVSGVAELAVAASLAVPRTRRIGGALAAALFVAVFPANIDMARRYVTSPKTSPVAKAAVLARLPLQIPLVTEALKARRNAP</sequence>
<organism evidence="2 3">
    <name type="scientific">Rhodococcus sovatensis</name>
    <dbReference type="NCBI Taxonomy" id="1805840"/>
    <lineage>
        <taxon>Bacteria</taxon>
        <taxon>Bacillati</taxon>
        <taxon>Actinomycetota</taxon>
        <taxon>Actinomycetes</taxon>
        <taxon>Mycobacteriales</taxon>
        <taxon>Nocardiaceae</taxon>
        <taxon>Rhodococcus</taxon>
    </lineage>
</organism>
<dbReference type="PANTHER" id="PTHR36974">
    <property type="entry name" value="MEMBRANE PROTEIN-RELATED"/>
    <property type="match status" value="1"/>
</dbReference>
<feature type="transmembrane region" description="Helical" evidence="1">
    <location>
        <begin position="69"/>
        <end position="86"/>
    </location>
</feature>
<protein>
    <recommendedName>
        <fullName evidence="4">DoxX family protein</fullName>
    </recommendedName>
</protein>
<gene>
    <name evidence="2" type="ORF">WDS16_12605</name>
</gene>
<proteinExistence type="predicted"/>
<evidence type="ECO:0000313" key="2">
    <source>
        <dbReference type="EMBL" id="WXG71242.1"/>
    </source>
</evidence>
<dbReference type="PANTHER" id="PTHR36974:SF1">
    <property type="entry name" value="DOXX FAMILY MEMBRANE PROTEIN"/>
    <property type="match status" value="1"/>
</dbReference>
<dbReference type="RefSeq" id="WP_338892962.1">
    <property type="nucleotide sequence ID" value="NZ_CP147846.1"/>
</dbReference>
<evidence type="ECO:0000313" key="3">
    <source>
        <dbReference type="Proteomes" id="UP001432000"/>
    </source>
</evidence>
<keyword evidence="3" id="KW-1185">Reference proteome</keyword>
<name>A0ABZ2PTA8_9NOCA</name>
<reference evidence="2 3" key="1">
    <citation type="submission" date="2024-03" db="EMBL/GenBank/DDBJ databases">
        <title>Natural products discovery in diverse microorganisms through a two-stage MS feature dereplication strategy.</title>
        <authorList>
            <person name="Zhang R."/>
        </authorList>
    </citation>
    <scope>NUCLEOTIDE SEQUENCE [LARGE SCALE GENOMIC DNA]</scope>
    <source>
        <strain evidence="2 3">18930</strain>
    </source>
</reference>
<evidence type="ECO:0008006" key="4">
    <source>
        <dbReference type="Google" id="ProtNLM"/>
    </source>
</evidence>
<feature type="transmembrane region" description="Helical" evidence="1">
    <location>
        <begin position="9"/>
        <end position="27"/>
    </location>
</feature>
<evidence type="ECO:0000256" key="1">
    <source>
        <dbReference type="SAM" id="Phobius"/>
    </source>
</evidence>
<accession>A0ABZ2PTA8</accession>
<keyword evidence="1" id="KW-0812">Transmembrane</keyword>
<dbReference type="EMBL" id="CP147846">
    <property type="protein sequence ID" value="WXG71242.1"/>
    <property type="molecule type" value="Genomic_DNA"/>
</dbReference>
<dbReference type="Proteomes" id="UP001432000">
    <property type="component" value="Chromosome"/>
</dbReference>